<comment type="caution">
    <text evidence="2">The sequence shown here is derived from an EMBL/GenBank/DDBJ whole genome shotgun (WGS) entry which is preliminary data.</text>
</comment>
<name>A0A8S9PIW7_BRACR</name>
<dbReference type="EMBL" id="QGKX02001347">
    <property type="protein sequence ID" value="KAF3522777.1"/>
    <property type="molecule type" value="Genomic_DNA"/>
</dbReference>
<evidence type="ECO:0000313" key="2">
    <source>
        <dbReference type="EMBL" id="KAF3522777.1"/>
    </source>
</evidence>
<gene>
    <name evidence="2" type="ORF">F2Q69_00046465</name>
</gene>
<protein>
    <submittedName>
        <fullName evidence="2">Uncharacterized protein</fullName>
    </submittedName>
</protein>
<feature type="region of interest" description="Disordered" evidence="1">
    <location>
        <begin position="64"/>
        <end position="85"/>
    </location>
</feature>
<sequence>MTERPQDRELECRSNPVTPPKVSLPKKESSSQGQRGRKLFNLLRKSSEMDGADNTVLLARFYSHPPEKDESKDQALGSRTHRWIL</sequence>
<evidence type="ECO:0000313" key="3">
    <source>
        <dbReference type="Proteomes" id="UP000712600"/>
    </source>
</evidence>
<proteinExistence type="predicted"/>
<evidence type="ECO:0000256" key="1">
    <source>
        <dbReference type="SAM" id="MobiDB-lite"/>
    </source>
</evidence>
<dbReference type="AlphaFoldDB" id="A0A8S9PIW7"/>
<organism evidence="2 3">
    <name type="scientific">Brassica cretica</name>
    <name type="common">Mustard</name>
    <dbReference type="NCBI Taxonomy" id="69181"/>
    <lineage>
        <taxon>Eukaryota</taxon>
        <taxon>Viridiplantae</taxon>
        <taxon>Streptophyta</taxon>
        <taxon>Embryophyta</taxon>
        <taxon>Tracheophyta</taxon>
        <taxon>Spermatophyta</taxon>
        <taxon>Magnoliopsida</taxon>
        <taxon>eudicotyledons</taxon>
        <taxon>Gunneridae</taxon>
        <taxon>Pentapetalae</taxon>
        <taxon>rosids</taxon>
        <taxon>malvids</taxon>
        <taxon>Brassicales</taxon>
        <taxon>Brassicaceae</taxon>
        <taxon>Brassiceae</taxon>
        <taxon>Brassica</taxon>
    </lineage>
</organism>
<feature type="region of interest" description="Disordered" evidence="1">
    <location>
        <begin position="1"/>
        <end position="36"/>
    </location>
</feature>
<reference evidence="2" key="1">
    <citation type="submission" date="2019-12" db="EMBL/GenBank/DDBJ databases">
        <title>Genome sequencing and annotation of Brassica cretica.</title>
        <authorList>
            <person name="Studholme D.J."/>
            <person name="Sarris P."/>
        </authorList>
    </citation>
    <scope>NUCLEOTIDE SEQUENCE</scope>
    <source>
        <strain evidence="2">PFS-109/04</strain>
        <tissue evidence="2">Leaf</tissue>
    </source>
</reference>
<feature type="compositionally biased region" description="Basic and acidic residues" evidence="1">
    <location>
        <begin position="1"/>
        <end position="12"/>
    </location>
</feature>
<accession>A0A8S9PIW7</accession>
<dbReference type="Proteomes" id="UP000712600">
    <property type="component" value="Unassembled WGS sequence"/>
</dbReference>